<protein>
    <submittedName>
        <fullName evidence="1">Uncharacterized protein</fullName>
    </submittedName>
</protein>
<proteinExistence type="predicted"/>
<gene>
    <name evidence="1" type="ORF">CACET_c23240</name>
</gene>
<dbReference type="PATRIC" id="fig|84022.6.peg.2335"/>
<reference evidence="1 2" key="1">
    <citation type="submission" date="2014-10" db="EMBL/GenBank/DDBJ databases">
        <title>Genome sequence of Clostridium aceticum DSM 1496.</title>
        <authorList>
            <person name="Poehlein A."/>
            <person name="Schiel-Bengelsdorf B."/>
            <person name="Gottschalk G."/>
            <person name="Duerre P."/>
            <person name="Daniel R."/>
        </authorList>
    </citation>
    <scope>NUCLEOTIDE SEQUENCE [LARGE SCALE GENOMIC DNA]</scope>
    <source>
        <strain evidence="1 2">DSM 1496</strain>
    </source>
</reference>
<evidence type="ECO:0000313" key="1">
    <source>
        <dbReference type="EMBL" id="AKL95770.1"/>
    </source>
</evidence>
<organism evidence="1 2">
    <name type="scientific">Clostridium aceticum</name>
    <dbReference type="NCBI Taxonomy" id="84022"/>
    <lineage>
        <taxon>Bacteria</taxon>
        <taxon>Bacillati</taxon>
        <taxon>Bacillota</taxon>
        <taxon>Clostridia</taxon>
        <taxon>Eubacteriales</taxon>
        <taxon>Clostridiaceae</taxon>
        <taxon>Clostridium</taxon>
    </lineage>
</organism>
<accession>A0A0G3WD22</accession>
<keyword evidence="2" id="KW-1185">Reference proteome</keyword>
<name>A0A0G3WD22_9CLOT</name>
<dbReference type="EMBL" id="CP009687">
    <property type="protein sequence ID" value="AKL95770.1"/>
    <property type="molecule type" value="Genomic_DNA"/>
</dbReference>
<evidence type="ECO:0000313" key="2">
    <source>
        <dbReference type="Proteomes" id="UP000035704"/>
    </source>
</evidence>
<sequence length="47" mass="5540">MLTVKQIIYIIKLNILSSTIKKGQGIYRDENIIHFNYLCKMMIVIKP</sequence>
<dbReference type="AlphaFoldDB" id="A0A0G3WD22"/>
<dbReference type="Proteomes" id="UP000035704">
    <property type="component" value="Chromosome"/>
</dbReference>
<dbReference type="KEGG" id="cace:CACET_c23240"/>